<evidence type="ECO:0000313" key="2">
    <source>
        <dbReference type="EMBL" id="KAK4542576.1"/>
    </source>
</evidence>
<accession>A0AAV9JC20</accession>
<organism evidence="2 3">
    <name type="scientific">Oleoguttula mirabilis</name>
    <dbReference type="NCBI Taxonomy" id="1507867"/>
    <lineage>
        <taxon>Eukaryota</taxon>
        <taxon>Fungi</taxon>
        <taxon>Dikarya</taxon>
        <taxon>Ascomycota</taxon>
        <taxon>Pezizomycotina</taxon>
        <taxon>Dothideomycetes</taxon>
        <taxon>Dothideomycetidae</taxon>
        <taxon>Mycosphaerellales</taxon>
        <taxon>Teratosphaeriaceae</taxon>
        <taxon>Oleoguttula</taxon>
    </lineage>
</organism>
<evidence type="ECO:0000256" key="1">
    <source>
        <dbReference type="SAM" id="MobiDB-lite"/>
    </source>
</evidence>
<feature type="compositionally biased region" description="Basic and acidic residues" evidence="1">
    <location>
        <begin position="39"/>
        <end position="63"/>
    </location>
</feature>
<feature type="region of interest" description="Disordered" evidence="1">
    <location>
        <begin position="336"/>
        <end position="359"/>
    </location>
</feature>
<feature type="region of interest" description="Disordered" evidence="1">
    <location>
        <begin position="426"/>
        <end position="448"/>
    </location>
</feature>
<feature type="region of interest" description="Disordered" evidence="1">
    <location>
        <begin position="93"/>
        <end position="119"/>
    </location>
</feature>
<keyword evidence="3" id="KW-1185">Reference proteome</keyword>
<protein>
    <submittedName>
        <fullName evidence="2">Uncharacterized protein</fullName>
    </submittedName>
</protein>
<feature type="region of interest" description="Disordered" evidence="1">
    <location>
        <begin position="373"/>
        <end position="392"/>
    </location>
</feature>
<proteinExistence type="predicted"/>
<gene>
    <name evidence="2" type="ORF">LTR36_006624</name>
</gene>
<dbReference type="EMBL" id="JAVFHQ010000040">
    <property type="protein sequence ID" value="KAK4542576.1"/>
    <property type="molecule type" value="Genomic_DNA"/>
</dbReference>
<name>A0AAV9JC20_9PEZI</name>
<reference evidence="2 3" key="1">
    <citation type="submission" date="2021-11" db="EMBL/GenBank/DDBJ databases">
        <title>Black yeast isolated from Biological Soil Crust.</title>
        <authorList>
            <person name="Kurbessoian T."/>
        </authorList>
    </citation>
    <scope>NUCLEOTIDE SEQUENCE [LARGE SCALE GENOMIC DNA]</scope>
    <source>
        <strain evidence="2 3">CCFEE 5522</strain>
    </source>
</reference>
<evidence type="ECO:0000313" key="3">
    <source>
        <dbReference type="Proteomes" id="UP001324427"/>
    </source>
</evidence>
<feature type="region of interest" description="Disordered" evidence="1">
    <location>
        <begin position="25"/>
        <end position="63"/>
    </location>
</feature>
<sequence>MLRAPAWRRRIFVSPWIVACSSKAQFSNKDGPNYGATKTRREAAGKRRPEHGAKRTEGFDEPRQPSLIEQLFPEETKRYEEAQTKASREIPRLPLDTPIPFNERRGVEPDSQHEESQPVYARELREDMRRQDEHSKQTTVLVLRNASPNLVEEDFRRLIPQGKHMEGWTLEQGDITKVIPGRNLATLEHQNYYYLLFSSKLSAFTYQGQATRIFRMASAHTPTSMTSAIPPPPGYMVDGMDAHAAIEAFALIPASQDLELRQLQPPLSPMIESIVRNQGYARVVLRKDRMPFEVRLTLHGPQLQASTIKYILHASGKDRALSWSGADDITPRITKWEPQPAASPMDHNSRRARRVANERTEEDQMLWDIERLQRRSGQDKEDDAPTGQAQQLRRTPQLVYILGFHTQDAAQSFVSYWHRRPMAWQGMDSGKDREEEDLPPVANAEMLW</sequence>
<dbReference type="Proteomes" id="UP001324427">
    <property type="component" value="Unassembled WGS sequence"/>
</dbReference>
<feature type="compositionally biased region" description="Basic and acidic residues" evidence="1">
    <location>
        <begin position="102"/>
        <end position="119"/>
    </location>
</feature>
<comment type="caution">
    <text evidence="2">The sequence shown here is derived from an EMBL/GenBank/DDBJ whole genome shotgun (WGS) entry which is preliminary data.</text>
</comment>
<dbReference type="AlphaFoldDB" id="A0AAV9JC20"/>